<dbReference type="GO" id="GO:0000981">
    <property type="term" value="F:DNA-binding transcription factor activity, RNA polymerase II-specific"/>
    <property type="evidence" value="ECO:0007669"/>
    <property type="project" value="TreeGrafter"/>
</dbReference>
<evidence type="ECO:0000256" key="11">
    <source>
        <dbReference type="SAM" id="MobiDB-lite"/>
    </source>
</evidence>
<keyword evidence="9" id="KW-0804">Transcription</keyword>
<evidence type="ECO:0000256" key="10">
    <source>
        <dbReference type="ARBA" id="ARBA00023242"/>
    </source>
</evidence>
<comment type="subcellular location">
    <subcellularLocation>
        <location evidence="2">Endoplasmic reticulum membrane</location>
        <topology evidence="2">Multi-pass membrane protein</topology>
    </subcellularLocation>
    <subcellularLocation>
        <location evidence="1">Nucleus</location>
    </subcellularLocation>
</comment>
<keyword evidence="7 14" id="KW-0238">DNA-binding</keyword>
<dbReference type="PROSITE" id="PS50888">
    <property type="entry name" value="BHLH"/>
    <property type="match status" value="1"/>
</dbReference>
<keyword evidence="8 12" id="KW-0472">Membrane</keyword>
<feature type="domain" description="BHLH" evidence="13">
    <location>
        <begin position="271"/>
        <end position="321"/>
    </location>
</feature>
<evidence type="ECO:0000256" key="3">
    <source>
        <dbReference type="ARBA" id="ARBA00022692"/>
    </source>
</evidence>
<dbReference type="EMBL" id="GIIL01001507">
    <property type="protein sequence ID" value="NOV45233.1"/>
    <property type="molecule type" value="Transcribed_RNA"/>
</dbReference>
<evidence type="ECO:0000256" key="6">
    <source>
        <dbReference type="ARBA" id="ARBA00023015"/>
    </source>
</evidence>
<dbReference type="InterPro" id="IPR011598">
    <property type="entry name" value="bHLH_dom"/>
</dbReference>
<dbReference type="SMART" id="SM00353">
    <property type="entry name" value="HLH"/>
    <property type="match status" value="1"/>
</dbReference>
<evidence type="ECO:0000256" key="7">
    <source>
        <dbReference type="ARBA" id="ARBA00023125"/>
    </source>
</evidence>
<evidence type="ECO:0000256" key="4">
    <source>
        <dbReference type="ARBA" id="ARBA00022824"/>
    </source>
</evidence>
<evidence type="ECO:0000256" key="9">
    <source>
        <dbReference type="ARBA" id="ARBA00023163"/>
    </source>
</evidence>
<dbReference type="Pfam" id="PF00010">
    <property type="entry name" value="HLH"/>
    <property type="match status" value="1"/>
</dbReference>
<dbReference type="GO" id="GO:0046983">
    <property type="term" value="F:protein dimerization activity"/>
    <property type="evidence" value="ECO:0007669"/>
    <property type="project" value="InterPro"/>
</dbReference>
<dbReference type="PANTHER" id="PTHR46062">
    <property type="entry name" value="STEROL REGULATORY ELEMENT-BINDING PROTEIN"/>
    <property type="match status" value="1"/>
</dbReference>
<feature type="compositionally biased region" description="Low complexity" evidence="11">
    <location>
        <begin position="363"/>
        <end position="384"/>
    </location>
</feature>
<feature type="transmembrane region" description="Helical" evidence="12">
    <location>
        <begin position="416"/>
        <end position="436"/>
    </location>
</feature>
<dbReference type="CDD" id="cd11394">
    <property type="entry name" value="bHLHzip_SREBP"/>
    <property type="match status" value="1"/>
</dbReference>
<reference evidence="14" key="1">
    <citation type="submission" date="2020-03" db="EMBL/GenBank/DDBJ databases">
        <title>Transcriptomic Profiling of the Digestive Tract of the Rat Flea, Xenopsylla cheopis, Following Blood Feeding and Infection with Yersinia pestis.</title>
        <authorList>
            <person name="Bland D.M."/>
            <person name="Martens C.A."/>
            <person name="Virtaneva K."/>
            <person name="Kanakabandi K."/>
            <person name="Long D."/>
            <person name="Rosenke R."/>
            <person name="Saturday G.A."/>
            <person name="Hoyt F.H."/>
            <person name="Bruno D.P."/>
            <person name="Ribeiro J.M.C."/>
            <person name="Hinnebusch J."/>
        </authorList>
    </citation>
    <scope>NUCLEOTIDE SEQUENCE</scope>
</reference>
<keyword evidence="4" id="KW-0256">Endoplasmic reticulum</keyword>
<feature type="transmembrane region" description="Helical" evidence="12">
    <location>
        <begin position="468"/>
        <end position="488"/>
    </location>
</feature>
<name>A0A6M2DFZ4_XENCH</name>
<organism evidence="14">
    <name type="scientific">Xenopsylla cheopis</name>
    <name type="common">Oriental rat flea</name>
    <name type="synonym">Pulex cheopis</name>
    <dbReference type="NCBI Taxonomy" id="163159"/>
    <lineage>
        <taxon>Eukaryota</taxon>
        <taxon>Metazoa</taxon>
        <taxon>Ecdysozoa</taxon>
        <taxon>Arthropoda</taxon>
        <taxon>Hexapoda</taxon>
        <taxon>Insecta</taxon>
        <taxon>Pterygota</taxon>
        <taxon>Neoptera</taxon>
        <taxon>Endopterygota</taxon>
        <taxon>Siphonaptera</taxon>
        <taxon>Pulicidae</taxon>
        <taxon>Xenopsyllinae</taxon>
        <taxon>Xenopsylla</taxon>
    </lineage>
</organism>
<proteinExistence type="predicted"/>
<dbReference type="AlphaFoldDB" id="A0A6M2DFZ4"/>
<keyword evidence="5 12" id="KW-1133">Transmembrane helix</keyword>
<feature type="region of interest" description="Disordered" evidence="11">
    <location>
        <begin position="361"/>
        <end position="388"/>
    </location>
</feature>
<dbReference type="GO" id="GO:0000978">
    <property type="term" value="F:RNA polymerase II cis-regulatory region sequence-specific DNA binding"/>
    <property type="evidence" value="ECO:0007669"/>
    <property type="project" value="TreeGrafter"/>
</dbReference>
<dbReference type="GO" id="GO:0005789">
    <property type="term" value="C:endoplasmic reticulum membrane"/>
    <property type="evidence" value="ECO:0007669"/>
    <property type="project" value="UniProtKB-SubCell"/>
</dbReference>
<dbReference type="PANTHER" id="PTHR46062:SF1">
    <property type="entry name" value="LP12374P"/>
    <property type="match status" value="1"/>
</dbReference>
<dbReference type="FunFam" id="4.10.280.10:FF:000098">
    <property type="entry name" value="Sterol regulatory element-binding protein"/>
    <property type="match status" value="1"/>
</dbReference>
<evidence type="ECO:0000259" key="13">
    <source>
        <dbReference type="PROSITE" id="PS50888"/>
    </source>
</evidence>
<evidence type="ECO:0000256" key="1">
    <source>
        <dbReference type="ARBA" id="ARBA00004123"/>
    </source>
</evidence>
<evidence type="ECO:0000256" key="5">
    <source>
        <dbReference type="ARBA" id="ARBA00022989"/>
    </source>
</evidence>
<dbReference type="InterPro" id="IPR036638">
    <property type="entry name" value="HLH_DNA-bd_sf"/>
</dbReference>
<evidence type="ECO:0000256" key="2">
    <source>
        <dbReference type="ARBA" id="ARBA00004477"/>
    </source>
</evidence>
<protein>
    <submittedName>
        <fullName evidence="14">Putative dna-binding protein</fullName>
    </submittedName>
</protein>
<dbReference type="Gene3D" id="4.10.280.10">
    <property type="entry name" value="Helix-loop-helix DNA-binding domain"/>
    <property type="match status" value="1"/>
</dbReference>
<sequence>MADPGIWNDSKIKEMDEFTNGNLTDGFNIDELSGIEDFLTNPDVLRHNLGIDDKFLEQINCDALPVSNDSYGIFDSPSVFQNADVYSQTPMKVEQNFISPSPDQTLSPASVQSLSPPLNKQTITPQQPPSIFMYNGNIDFTQDNLLNQPQLISLQNPVVNNQNTLIFQPVQNNTFYDIKAFPQTPLKNAPIAKQKSGRRQLSPLQTANNIQPQKIFVPTNINTLQDKQHVLLQAKLIKSEQHINKTVMYTTTPIAVIDDKLVSKEPKVKEVKRSAHNAIERRYRTSINDKIIELKNMIVGVDAKLNKSGILRKTIEYIHFLQNSNAKLKQENMALKMASRKHTLKDLLATGISDDSFKESSCVLTPPSSDVSSPSLSPTQSDHSLPSSPEFVHMKDDNEDCMSPVRGMLDQSRMALCAFMFLFIAFNPFGGMLTGYNNDDVNVKGSQTGRGLLGYGDGSEAWYFSSTLLLWFFNSLVLAIGLVKVLAYGDPVLPAKSKESITFWRHKNQAEFDLSKGDISLSSQELKRCLQAYGCSLPASRLEYSGAITWQLFRLMLHRLWIGRFISRRAGGLFVDGQARAMALSSVKELALVYHRLNQLDLASGSSSGGLLLSLAAVNLGEAAYNHMPAEEMAEIYITAALRVKLSYPSLLQVLCRYYLSAAKHALSLRCVQAPARLQWIFTPFGHKFFLNENWKYGAEARDSMFSNLGNKVDPLAYVMKVYREKLLEKALHAIVTPDSQNSELSNNSHSSITDALMYIEWLQDNVSTELTVARSASVTNEVCCEDEKAHWWSCISGIAAKWFLGQDADAQNLYSRAENLPCSLSKNDDPLPRAVLASFKARKMFLEKKKNLSCLDSNDIWDMLNISGNLLEDSLNYTAVQDPSNITLYVQLLCCDWILETSYGLWEVEIDNKLGQHVKPVAPTILTHFQRDLSSLRRLTERLPTALPRVFLYEAVCRLMAGAAPGPTQILLDRSLRHRNTKPSAICGKEKSSTSEGSERERAAALYVACRHLPAQLLSTPGERAGMLTEAVKTLERIGDQKRLQDCYQLMKSMGTGSITN</sequence>
<keyword evidence="10" id="KW-0539">Nucleus</keyword>
<keyword evidence="6" id="KW-0805">Transcription regulation</keyword>
<evidence type="ECO:0000256" key="8">
    <source>
        <dbReference type="ARBA" id="ARBA00023136"/>
    </source>
</evidence>
<dbReference type="GO" id="GO:0005634">
    <property type="term" value="C:nucleus"/>
    <property type="evidence" value="ECO:0007669"/>
    <property type="project" value="UniProtKB-SubCell"/>
</dbReference>
<keyword evidence="3 12" id="KW-0812">Transmembrane</keyword>
<accession>A0A6M2DFZ4</accession>
<dbReference type="SUPFAM" id="SSF47459">
    <property type="entry name" value="HLH, helix-loop-helix DNA-binding domain"/>
    <property type="match status" value="1"/>
</dbReference>
<evidence type="ECO:0000256" key="12">
    <source>
        <dbReference type="SAM" id="Phobius"/>
    </source>
</evidence>
<evidence type="ECO:0000313" key="14">
    <source>
        <dbReference type="EMBL" id="NOV45233.1"/>
    </source>
</evidence>